<keyword evidence="4" id="KW-1185">Reference proteome</keyword>
<feature type="domain" description="Cyclin N-terminal" evidence="2">
    <location>
        <begin position="23"/>
        <end position="149"/>
    </location>
</feature>
<organism evidence="3 4">
    <name type="scientific">Thalassiosira oceanica</name>
    <name type="common">Marine diatom</name>
    <dbReference type="NCBI Taxonomy" id="159749"/>
    <lineage>
        <taxon>Eukaryota</taxon>
        <taxon>Sar</taxon>
        <taxon>Stramenopiles</taxon>
        <taxon>Ochrophyta</taxon>
        <taxon>Bacillariophyta</taxon>
        <taxon>Coscinodiscophyceae</taxon>
        <taxon>Thalassiosirophycidae</taxon>
        <taxon>Thalassiosirales</taxon>
        <taxon>Thalassiosiraceae</taxon>
        <taxon>Thalassiosira</taxon>
    </lineage>
</organism>
<dbReference type="InterPro" id="IPR006671">
    <property type="entry name" value="Cyclin_N"/>
</dbReference>
<gene>
    <name evidence="3" type="ORF">THAOC_07670</name>
</gene>
<feature type="region of interest" description="Disordered" evidence="1">
    <location>
        <begin position="370"/>
        <end position="394"/>
    </location>
</feature>
<dbReference type="OrthoDB" id="56529at2759"/>
<dbReference type="InterPro" id="IPR039361">
    <property type="entry name" value="Cyclin"/>
</dbReference>
<sequence length="461" mass="50674">MIRFRNIMSTTQSALHQASLAMMLEKELSCYKRCPPNQNILADEYLEDRKLMVAWCHRLCDGCNFKSELVQSAMALADKYMSSPNLFSYTKAHYQLIVITCLSISMKLDSPATAPSSKNISDMCRGTYTREEIESEEMCVVQTLAWYLNPPTASQIASHVLSLAAPVAGVVSDWAGFVGRVHDLINASLADLGVSVLRPSTVALASILVSVQDIRDPCERQAVLRATLSIMNRFNFESPSEIDLTRTDLSFLARKIGRVDYTSSLPISRMSHDPTHTVSPQSVHQQPEVPVHSAYAPSSYGPARFEEQSQQDFRGIIQQPRVATQASSELSGQQACFCSLVNPEASNRASESMQAQPTARCAESTQTCAASSSSSSSSSSMPLSNEEDDLGSLSLDRGYSDNHYKPLLSLKISEERRLQRLSFHSSSADAALNTIPEYVVLDEFGIEDELLSLGVSTLSLR</sequence>
<dbReference type="PANTHER" id="PTHR10177">
    <property type="entry name" value="CYCLINS"/>
    <property type="match status" value="1"/>
</dbReference>
<evidence type="ECO:0000259" key="2">
    <source>
        <dbReference type="Pfam" id="PF00134"/>
    </source>
</evidence>
<evidence type="ECO:0000313" key="4">
    <source>
        <dbReference type="Proteomes" id="UP000266841"/>
    </source>
</evidence>
<evidence type="ECO:0000313" key="3">
    <source>
        <dbReference type="EMBL" id="EJK70934.1"/>
    </source>
</evidence>
<dbReference type="EMBL" id="AGNL01007855">
    <property type="protein sequence ID" value="EJK70934.1"/>
    <property type="molecule type" value="Genomic_DNA"/>
</dbReference>
<dbReference type="FunFam" id="1.10.472.10:FF:000093">
    <property type="entry name" value="Predicted protein"/>
    <property type="match status" value="1"/>
</dbReference>
<dbReference type="Pfam" id="PF00134">
    <property type="entry name" value="Cyclin_N"/>
    <property type="match status" value="1"/>
</dbReference>
<reference evidence="3 4" key="1">
    <citation type="journal article" date="2012" name="Genome Biol.">
        <title>Genome and low-iron response of an oceanic diatom adapted to chronic iron limitation.</title>
        <authorList>
            <person name="Lommer M."/>
            <person name="Specht M."/>
            <person name="Roy A.S."/>
            <person name="Kraemer L."/>
            <person name="Andreson R."/>
            <person name="Gutowska M.A."/>
            <person name="Wolf J."/>
            <person name="Bergner S.V."/>
            <person name="Schilhabel M.B."/>
            <person name="Klostermeier U.C."/>
            <person name="Beiko R.G."/>
            <person name="Rosenstiel P."/>
            <person name="Hippler M."/>
            <person name="Laroche J."/>
        </authorList>
    </citation>
    <scope>NUCLEOTIDE SEQUENCE [LARGE SCALE GENOMIC DNA]</scope>
    <source>
        <strain evidence="3 4">CCMP1005</strain>
    </source>
</reference>
<protein>
    <recommendedName>
        <fullName evidence="2">Cyclin N-terminal domain-containing protein</fullName>
    </recommendedName>
</protein>
<feature type="compositionally biased region" description="Low complexity" evidence="1">
    <location>
        <begin position="371"/>
        <end position="380"/>
    </location>
</feature>
<comment type="caution">
    <text evidence="3">The sequence shown here is derived from an EMBL/GenBank/DDBJ whole genome shotgun (WGS) entry which is preliminary data.</text>
</comment>
<evidence type="ECO:0000256" key="1">
    <source>
        <dbReference type="SAM" id="MobiDB-lite"/>
    </source>
</evidence>
<dbReference type="AlphaFoldDB" id="K0T162"/>
<dbReference type="Proteomes" id="UP000266841">
    <property type="component" value="Unassembled WGS sequence"/>
</dbReference>
<proteinExistence type="predicted"/>
<dbReference type="Gene3D" id="1.10.472.10">
    <property type="entry name" value="Cyclin-like"/>
    <property type="match status" value="2"/>
</dbReference>
<dbReference type="SUPFAM" id="SSF47954">
    <property type="entry name" value="Cyclin-like"/>
    <property type="match status" value="1"/>
</dbReference>
<accession>K0T162</accession>
<dbReference type="InterPro" id="IPR036915">
    <property type="entry name" value="Cyclin-like_sf"/>
</dbReference>
<name>K0T162_THAOC</name>